<dbReference type="InterPro" id="IPR002048">
    <property type="entry name" value="EF_hand_dom"/>
</dbReference>
<dbReference type="SUPFAM" id="SSF47473">
    <property type="entry name" value="EF-hand"/>
    <property type="match status" value="1"/>
</dbReference>
<dbReference type="InterPro" id="IPR018247">
    <property type="entry name" value="EF_Hand_1_Ca_BS"/>
</dbReference>
<evidence type="ECO:0000313" key="4">
    <source>
        <dbReference type="Proteomes" id="UP001186944"/>
    </source>
</evidence>
<dbReference type="InterPro" id="IPR039470">
    <property type="entry name" value="Nuc_deoxyri_tr2"/>
</dbReference>
<dbReference type="GO" id="GO:0005509">
    <property type="term" value="F:calcium ion binding"/>
    <property type="evidence" value="ECO:0007669"/>
    <property type="project" value="InterPro"/>
</dbReference>
<keyword evidence="4" id="KW-1185">Reference proteome</keyword>
<protein>
    <recommendedName>
        <fullName evidence="2">EF-hand domain-containing protein</fullName>
    </recommendedName>
</protein>
<dbReference type="AlphaFoldDB" id="A0AA88XLW8"/>
<proteinExistence type="predicted"/>
<evidence type="ECO:0000313" key="3">
    <source>
        <dbReference type="EMBL" id="KAK3087781.1"/>
    </source>
</evidence>
<sequence>RELLKVFNRYSGDQEHLPMCKIREAFNSMGLYPSNSQVFLGGSCNPTTWREDSAIPFFKKRGITFYNPQVQTWRPELMELEAEARQTAELMFFVIDNQTRAIVSMLETAYLVAGGKQVIVVLDNYSSVDDTLFHGEKVSTQELDDIYRGRKILIDLLERNSVPVFLNINTALQCASVVLTQGITVRQLGVKHGAQPTMYGHLKVGEMILQVREAFNSVDTSKTGKLTASDVILAYKSCSGQDLSPDWLTKHSNGAELFSFEDFCCIITEHQNMVKPFYQRIGAVFRDFLSRCHILFDIGFSEHSICSHEGEHHSVTVRDVYLGGSCGDSHWRQNIAIPLLRKSGLSYANPMVSTAGWEQRLIPIQVSAREKCKLLLYIITDRTRSISSMIEAGYYIGKGCRVVLCVKELPQKAEIGGEIISEFAQRDYSRGRSYLTDLASREGVPIFDNIIEAVECAINIVIDTHGASHITSTTSSPQRKNRSPTL</sequence>
<dbReference type="EMBL" id="VSWD01000011">
    <property type="protein sequence ID" value="KAK3087781.1"/>
    <property type="molecule type" value="Genomic_DNA"/>
</dbReference>
<dbReference type="Pfam" id="PF15891">
    <property type="entry name" value="Nuc_deoxyri_tr2"/>
    <property type="match status" value="2"/>
</dbReference>
<dbReference type="PROSITE" id="PS50222">
    <property type="entry name" value="EF_HAND_2"/>
    <property type="match status" value="1"/>
</dbReference>
<dbReference type="Gene3D" id="3.40.50.450">
    <property type="match status" value="2"/>
</dbReference>
<feature type="domain" description="EF-hand" evidence="2">
    <location>
        <begin position="206"/>
        <end position="241"/>
    </location>
</feature>
<evidence type="ECO:0000259" key="2">
    <source>
        <dbReference type="PROSITE" id="PS50222"/>
    </source>
</evidence>
<accession>A0AA88XLW8</accession>
<name>A0AA88XLW8_PINIB</name>
<dbReference type="PANTHER" id="PTHR36300:SF1">
    <property type="entry name" value="RAW, ISOFORM A"/>
    <property type="match status" value="1"/>
</dbReference>
<dbReference type="Proteomes" id="UP001186944">
    <property type="component" value="Unassembled WGS sequence"/>
</dbReference>
<reference evidence="3" key="1">
    <citation type="submission" date="2019-08" db="EMBL/GenBank/DDBJ databases">
        <title>The improved chromosome-level genome for the pearl oyster Pinctada fucata martensii using PacBio sequencing and Hi-C.</title>
        <authorList>
            <person name="Zheng Z."/>
        </authorList>
    </citation>
    <scope>NUCLEOTIDE SEQUENCE</scope>
    <source>
        <strain evidence="3">ZZ-2019</strain>
        <tissue evidence="3">Adductor muscle</tissue>
    </source>
</reference>
<dbReference type="PANTHER" id="PTHR36300">
    <property type="entry name" value="RAW, ISOFORM A"/>
    <property type="match status" value="1"/>
</dbReference>
<keyword evidence="1" id="KW-0106">Calcium</keyword>
<dbReference type="InterPro" id="IPR011992">
    <property type="entry name" value="EF-hand-dom_pair"/>
</dbReference>
<evidence type="ECO:0000256" key="1">
    <source>
        <dbReference type="ARBA" id="ARBA00022837"/>
    </source>
</evidence>
<organism evidence="3 4">
    <name type="scientific">Pinctada imbricata</name>
    <name type="common">Atlantic pearl-oyster</name>
    <name type="synonym">Pinctada martensii</name>
    <dbReference type="NCBI Taxonomy" id="66713"/>
    <lineage>
        <taxon>Eukaryota</taxon>
        <taxon>Metazoa</taxon>
        <taxon>Spiralia</taxon>
        <taxon>Lophotrochozoa</taxon>
        <taxon>Mollusca</taxon>
        <taxon>Bivalvia</taxon>
        <taxon>Autobranchia</taxon>
        <taxon>Pteriomorphia</taxon>
        <taxon>Pterioida</taxon>
        <taxon>Pterioidea</taxon>
        <taxon>Pteriidae</taxon>
        <taxon>Pinctada</taxon>
    </lineage>
</organism>
<feature type="non-terminal residue" evidence="3">
    <location>
        <position position="1"/>
    </location>
</feature>
<dbReference type="PROSITE" id="PS00018">
    <property type="entry name" value="EF_HAND_1"/>
    <property type="match status" value="1"/>
</dbReference>
<dbReference type="GO" id="GO:0005886">
    <property type="term" value="C:plasma membrane"/>
    <property type="evidence" value="ECO:0007669"/>
    <property type="project" value="TreeGrafter"/>
</dbReference>
<gene>
    <name evidence="3" type="ORF">FSP39_010521</name>
</gene>
<comment type="caution">
    <text evidence="3">The sequence shown here is derived from an EMBL/GenBank/DDBJ whole genome shotgun (WGS) entry which is preliminary data.</text>
</comment>